<dbReference type="GO" id="GO:0003995">
    <property type="term" value="F:acyl-CoA dehydrogenase activity"/>
    <property type="evidence" value="ECO:0007669"/>
    <property type="project" value="InterPro"/>
</dbReference>
<dbReference type="InterPro" id="IPR050741">
    <property type="entry name" value="Acyl-CoA_dehydrogenase"/>
</dbReference>
<gene>
    <name evidence="4" type="ORF">E1288_30090</name>
</gene>
<organism evidence="4 5">
    <name type="scientific">Saccharopolyspora elongata</name>
    <dbReference type="NCBI Taxonomy" id="2530387"/>
    <lineage>
        <taxon>Bacteria</taxon>
        <taxon>Bacillati</taxon>
        <taxon>Actinomycetota</taxon>
        <taxon>Actinomycetes</taxon>
        <taxon>Pseudonocardiales</taxon>
        <taxon>Pseudonocardiaceae</taxon>
        <taxon>Saccharopolyspora</taxon>
    </lineage>
</organism>
<dbReference type="InterPro" id="IPR036250">
    <property type="entry name" value="AcylCo_DH-like_C"/>
</dbReference>
<protein>
    <recommendedName>
        <fullName evidence="3">Acyl-CoA dehydrogenase/oxidase C-terminal domain-containing protein</fullName>
    </recommendedName>
</protein>
<sequence length="138" mass="15421">TTRRCRKLRSHLGLLEPGAVKVARPVLRGDSAPRGQGPTRHTRFVLAECATAAKVARVFLDSCIQQHLAGQLDASTAAMAKWWLTEQQCQVVDKCLQLFGGYGYMREYPIARMFADARIQKIYGGTNEIMKEIIARTL</sequence>
<feature type="domain" description="Acyl-CoA dehydrogenase/oxidase C-terminal" evidence="3">
    <location>
        <begin position="41"/>
        <end position="138"/>
    </location>
</feature>
<dbReference type="InterPro" id="IPR009075">
    <property type="entry name" value="AcylCo_DH/oxidase_C"/>
</dbReference>
<keyword evidence="1" id="KW-0285">Flavoprotein</keyword>
<dbReference type="GO" id="GO:0033539">
    <property type="term" value="P:fatty acid beta-oxidation using acyl-CoA dehydrogenase"/>
    <property type="evidence" value="ECO:0007669"/>
    <property type="project" value="TreeGrafter"/>
</dbReference>
<dbReference type="GO" id="GO:0050660">
    <property type="term" value="F:flavin adenine dinucleotide binding"/>
    <property type="evidence" value="ECO:0007669"/>
    <property type="project" value="TreeGrafter"/>
</dbReference>
<name>A0A4R4YCB3_9PSEU</name>
<dbReference type="PROSITE" id="PS00073">
    <property type="entry name" value="ACYL_COA_DH_2"/>
    <property type="match status" value="1"/>
</dbReference>
<dbReference type="PANTHER" id="PTHR48083:SF20">
    <property type="entry name" value="LONG-CHAIN SPECIFIC ACYL-COA DEHYDROGENASE, MITOCHONDRIAL"/>
    <property type="match status" value="1"/>
</dbReference>
<keyword evidence="5" id="KW-1185">Reference proteome</keyword>
<dbReference type="Proteomes" id="UP000294947">
    <property type="component" value="Unassembled WGS sequence"/>
</dbReference>
<dbReference type="InterPro" id="IPR006089">
    <property type="entry name" value="Acyl-CoA_DH_CS"/>
</dbReference>
<keyword evidence="2" id="KW-0560">Oxidoreductase</keyword>
<dbReference type="Pfam" id="PF00441">
    <property type="entry name" value="Acyl-CoA_dh_1"/>
    <property type="match status" value="1"/>
</dbReference>
<evidence type="ECO:0000313" key="4">
    <source>
        <dbReference type="EMBL" id="TDD42183.1"/>
    </source>
</evidence>
<feature type="non-terminal residue" evidence="4">
    <location>
        <position position="1"/>
    </location>
</feature>
<evidence type="ECO:0000256" key="2">
    <source>
        <dbReference type="ARBA" id="ARBA00023002"/>
    </source>
</evidence>
<evidence type="ECO:0000259" key="3">
    <source>
        <dbReference type="Pfam" id="PF00441"/>
    </source>
</evidence>
<dbReference type="EMBL" id="SMKW01000050">
    <property type="protein sequence ID" value="TDD42183.1"/>
    <property type="molecule type" value="Genomic_DNA"/>
</dbReference>
<reference evidence="4 5" key="1">
    <citation type="submission" date="2019-03" db="EMBL/GenBank/DDBJ databases">
        <title>Draft genome sequences of novel Actinobacteria.</title>
        <authorList>
            <person name="Sahin N."/>
            <person name="Ay H."/>
            <person name="Saygin H."/>
        </authorList>
    </citation>
    <scope>NUCLEOTIDE SEQUENCE [LARGE SCALE GENOMIC DNA]</scope>
    <source>
        <strain evidence="4 5">7K502</strain>
    </source>
</reference>
<proteinExistence type="predicted"/>
<evidence type="ECO:0000313" key="5">
    <source>
        <dbReference type="Proteomes" id="UP000294947"/>
    </source>
</evidence>
<accession>A0A4R4YCB3</accession>
<dbReference type="AlphaFoldDB" id="A0A4R4YCB3"/>
<dbReference type="Gene3D" id="1.20.140.10">
    <property type="entry name" value="Butyryl-CoA Dehydrogenase, subunit A, domain 3"/>
    <property type="match status" value="1"/>
</dbReference>
<dbReference type="SUPFAM" id="SSF47203">
    <property type="entry name" value="Acyl-CoA dehydrogenase C-terminal domain-like"/>
    <property type="match status" value="1"/>
</dbReference>
<evidence type="ECO:0000256" key="1">
    <source>
        <dbReference type="ARBA" id="ARBA00022630"/>
    </source>
</evidence>
<dbReference type="GO" id="GO:0005737">
    <property type="term" value="C:cytoplasm"/>
    <property type="evidence" value="ECO:0007669"/>
    <property type="project" value="TreeGrafter"/>
</dbReference>
<dbReference type="PANTHER" id="PTHR48083">
    <property type="entry name" value="MEDIUM-CHAIN SPECIFIC ACYL-COA DEHYDROGENASE, MITOCHONDRIAL-RELATED"/>
    <property type="match status" value="1"/>
</dbReference>
<comment type="caution">
    <text evidence="4">The sequence shown here is derived from an EMBL/GenBank/DDBJ whole genome shotgun (WGS) entry which is preliminary data.</text>
</comment>